<dbReference type="InterPro" id="IPR045276">
    <property type="entry name" value="YbiO_bact"/>
</dbReference>
<feature type="transmembrane region" description="Helical" evidence="9">
    <location>
        <begin position="461"/>
        <end position="482"/>
    </location>
</feature>
<feature type="transmembrane region" description="Helical" evidence="9">
    <location>
        <begin position="581"/>
        <end position="603"/>
    </location>
</feature>
<dbReference type="InterPro" id="IPR006685">
    <property type="entry name" value="MscS_channel_2nd"/>
</dbReference>
<evidence type="ECO:0000256" key="1">
    <source>
        <dbReference type="ARBA" id="ARBA00004651"/>
    </source>
</evidence>
<proteinExistence type="inferred from homology"/>
<dbReference type="Pfam" id="PF21082">
    <property type="entry name" value="MS_channel_3rd"/>
    <property type="match status" value="1"/>
</dbReference>
<dbReference type="SUPFAM" id="SSF50182">
    <property type="entry name" value="Sm-like ribonucleoproteins"/>
    <property type="match status" value="1"/>
</dbReference>
<dbReference type="Pfam" id="PF00924">
    <property type="entry name" value="MS_channel_2nd"/>
    <property type="match status" value="1"/>
</dbReference>
<feature type="domain" description="Mechanosensitive ion channel MscS" evidence="10">
    <location>
        <begin position="601"/>
        <end position="666"/>
    </location>
</feature>
<dbReference type="EMBL" id="JAPJZH010000001">
    <property type="protein sequence ID" value="MDA4843788.1"/>
    <property type="molecule type" value="Genomic_DNA"/>
</dbReference>
<dbReference type="InterPro" id="IPR010920">
    <property type="entry name" value="LSM_dom_sf"/>
</dbReference>
<feature type="transmembrane region" description="Helical" evidence="9">
    <location>
        <begin position="125"/>
        <end position="145"/>
    </location>
</feature>
<dbReference type="Pfam" id="PF21088">
    <property type="entry name" value="MS_channel_1st"/>
    <property type="match status" value="1"/>
</dbReference>
<dbReference type="Proteomes" id="UP001148313">
    <property type="component" value="Unassembled WGS sequence"/>
</dbReference>
<evidence type="ECO:0000256" key="4">
    <source>
        <dbReference type="ARBA" id="ARBA00022692"/>
    </source>
</evidence>
<dbReference type="PANTHER" id="PTHR30460">
    <property type="entry name" value="MODERATE CONDUCTANCE MECHANOSENSITIVE CHANNEL YBIO"/>
    <property type="match status" value="1"/>
</dbReference>
<dbReference type="RefSeq" id="WP_271087298.1">
    <property type="nucleotide sequence ID" value="NZ_JAPJZH010000001.1"/>
</dbReference>
<feature type="coiled-coil region" evidence="7">
    <location>
        <begin position="398"/>
        <end position="426"/>
    </location>
</feature>
<evidence type="ECO:0000259" key="10">
    <source>
        <dbReference type="Pfam" id="PF00924"/>
    </source>
</evidence>
<comment type="subcellular location">
    <subcellularLocation>
        <location evidence="1">Cell membrane</location>
        <topology evidence="1">Multi-pass membrane protein</topology>
    </subcellularLocation>
</comment>
<gene>
    <name evidence="13" type="ORF">OOZ53_00410</name>
</gene>
<dbReference type="InterPro" id="IPR049278">
    <property type="entry name" value="MS_channel_C"/>
</dbReference>
<dbReference type="Gene3D" id="1.10.287.1260">
    <property type="match status" value="1"/>
</dbReference>
<protein>
    <submittedName>
        <fullName evidence="13">Mechanosensitive ion channel family protein</fullName>
    </submittedName>
</protein>
<dbReference type="SUPFAM" id="SSF82689">
    <property type="entry name" value="Mechanosensitive channel protein MscS (YggB), C-terminal domain"/>
    <property type="match status" value="1"/>
</dbReference>
<feature type="transmembrane region" description="Helical" evidence="9">
    <location>
        <begin position="556"/>
        <end position="575"/>
    </location>
</feature>
<dbReference type="PANTHER" id="PTHR30460:SF0">
    <property type="entry name" value="MODERATE CONDUCTANCE MECHANOSENSITIVE CHANNEL YBIO"/>
    <property type="match status" value="1"/>
</dbReference>
<keyword evidence="4 9" id="KW-0812">Transmembrane</keyword>
<keyword evidence="6 9" id="KW-0472">Membrane</keyword>
<feature type="transmembrane region" description="Helical" evidence="9">
    <location>
        <begin position="253"/>
        <end position="273"/>
    </location>
</feature>
<dbReference type="InterPro" id="IPR049142">
    <property type="entry name" value="MS_channel_1st"/>
</dbReference>
<evidence type="ECO:0000313" key="14">
    <source>
        <dbReference type="Proteomes" id="UP001148313"/>
    </source>
</evidence>
<evidence type="ECO:0000256" key="6">
    <source>
        <dbReference type="ARBA" id="ARBA00023136"/>
    </source>
</evidence>
<comment type="caution">
    <text evidence="13">The sequence shown here is derived from an EMBL/GenBank/DDBJ whole genome shotgun (WGS) entry which is preliminary data.</text>
</comment>
<accession>A0ABT4VIB0</accession>
<dbReference type="SUPFAM" id="SSF82861">
    <property type="entry name" value="Mechanosensitive channel protein MscS (YggB), transmembrane region"/>
    <property type="match status" value="1"/>
</dbReference>
<evidence type="ECO:0000256" key="3">
    <source>
        <dbReference type="ARBA" id="ARBA00022475"/>
    </source>
</evidence>
<organism evidence="13 14">
    <name type="scientific">Hoeflea poritis</name>
    <dbReference type="NCBI Taxonomy" id="2993659"/>
    <lineage>
        <taxon>Bacteria</taxon>
        <taxon>Pseudomonadati</taxon>
        <taxon>Pseudomonadota</taxon>
        <taxon>Alphaproteobacteria</taxon>
        <taxon>Hyphomicrobiales</taxon>
        <taxon>Rhizobiaceae</taxon>
        <taxon>Hoeflea</taxon>
    </lineage>
</organism>
<feature type="transmembrane region" description="Helical" evidence="9">
    <location>
        <begin position="328"/>
        <end position="347"/>
    </location>
</feature>
<evidence type="ECO:0000259" key="12">
    <source>
        <dbReference type="Pfam" id="PF21088"/>
    </source>
</evidence>
<keyword evidence="7" id="KW-0175">Coiled coil</keyword>
<feature type="domain" description="Mechanosensitive ion channel MscS C-terminal" evidence="11">
    <location>
        <begin position="677"/>
        <end position="758"/>
    </location>
</feature>
<dbReference type="InterPro" id="IPR011066">
    <property type="entry name" value="MscS_channel_C_sf"/>
</dbReference>
<evidence type="ECO:0000259" key="11">
    <source>
        <dbReference type="Pfam" id="PF21082"/>
    </source>
</evidence>
<evidence type="ECO:0000256" key="7">
    <source>
        <dbReference type="SAM" id="Coils"/>
    </source>
</evidence>
<feature type="transmembrane region" description="Helical" evidence="9">
    <location>
        <begin position="210"/>
        <end position="232"/>
    </location>
</feature>
<dbReference type="InterPro" id="IPR023408">
    <property type="entry name" value="MscS_beta-dom_sf"/>
</dbReference>
<feature type="transmembrane region" description="Helical" evidence="9">
    <location>
        <begin position="174"/>
        <end position="198"/>
    </location>
</feature>
<evidence type="ECO:0000256" key="2">
    <source>
        <dbReference type="ARBA" id="ARBA00008017"/>
    </source>
</evidence>
<feature type="transmembrane region" description="Helical" evidence="9">
    <location>
        <begin position="285"/>
        <end position="304"/>
    </location>
</feature>
<evidence type="ECO:0000313" key="13">
    <source>
        <dbReference type="EMBL" id="MDA4843788.1"/>
    </source>
</evidence>
<dbReference type="InterPro" id="IPR011014">
    <property type="entry name" value="MscS_channel_TM-2"/>
</dbReference>
<evidence type="ECO:0000256" key="5">
    <source>
        <dbReference type="ARBA" id="ARBA00022989"/>
    </source>
</evidence>
<feature type="domain" description="Mechanosensitive ion channel transmembrane helices 2/3" evidence="12">
    <location>
        <begin position="560"/>
        <end position="600"/>
    </location>
</feature>
<sequence>MKSTLVWLVSAVLLAAIMLLVQPQKVPAQTSLLQSVTGETTAEKSSAGSLNTLIEDAQAEGATVIVIAPPSATSTADENAVAMTINSEMLLMARNNVRRMFIGAGDFRERLVTALERASPDGTPWWLAWAVGTAVFGMVLGLGIYKLVGGWIRNQFAGYYKAENLTRADKLTYLMLRGGLILFSTAIMFSVAIVVAVVLDYEHEPSRMTIFTIVATYACYRILRYVIMLNFFAPDLPNHRMINLDDKRARKLYNDWIYVLLASSYILGVIAWVRGLGIDNDSYRLLAIGGLGVACILTASLTIIHRRDTYDIVRGIGKEGVVSPWRNFAARAITPLLLLYIIVSWVASSFRLSLGLPGGYIIIMAPIIVFIGGAMIYAVAIIVLDRIYERRAKNFRHMQIIKLRRARAEARRREAAERMAAEAEIDEEAMVGEGEEMIVHHVEPPVEEDVDLEYRPLFKRLIENAIVTLIFIFAVGELGRLWGVDYDRAGGHPLATILDSILIVVYTYLAYQAVNLFIDQKIIEEGGSLDDTPVNPGEGDSEGGTGESRMATLLPIFRSVFIVLLVMVSIAFILSDWGVNIAPLFAGAGVVGLAIGFGAQTLIRDIFSGVFFLIDDAFRKGEYIEVGTVKGVIEKISMRSFQLRHHLGAVHTIPFGEIKQLTNYSRDWVMMKLPLRLTYGTDVERVRKLIKKLGQQLLEHDQIGHLFLQPLKSQGVYAMEDSAMIIRVKFMTRPGDQFVTRKVIYGAIRDLFEKEGITFAHREVTVRLAEEGQANNLTPQQKEAITGSVRSVIDEEDAQRARSGAPDSSKVAASER</sequence>
<evidence type="ECO:0000256" key="8">
    <source>
        <dbReference type="SAM" id="MobiDB-lite"/>
    </source>
</evidence>
<keyword evidence="14" id="KW-1185">Reference proteome</keyword>
<comment type="similarity">
    <text evidence="2">Belongs to the MscS (TC 1.A.23) family.</text>
</comment>
<name>A0ABT4VIB0_9HYPH</name>
<dbReference type="Gene3D" id="3.30.70.100">
    <property type="match status" value="1"/>
</dbReference>
<keyword evidence="5 9" id="KW-1133">Transmembrane helix</keyword>
<feature type="region of interest" description="Disordered" evidence="8">
    <location>
        <begin position="795"/>
        <end position="816"/>
    </location>
</feature>
<reference evidence="13" key="1">
    <citation type="submission" date="2022-11" db="EMBL/GenBank/DDBJ databases">
        <title>Hoeflea poritis sp. nov., isolated from scleractinian coral Porites lutea.</title>
        <authorList>
            <person name="Zhang G."/>
            <person name="Wei Q."/>
            <person name="Cai L."/>
        </authorList>
    </citation>
    <scope>NUCLEOTIDE SEQUENCE</scope>
    <source>
        <strain evidence="13">E7-10</strain>
    </source>
</reference>
<evidence type="ECO:0000256" key="9">
    <source>
        <dbReference type="SAM" id="Phobius"/>
    </source>
</evidence>
<dbReference type="Gene3D" id="2.30.30.60">
    <property type="match status" value="1"/>
</dbReference>
<keyword evidence="3" id="KW-1003">Cell membrane</keyword>
<feature type="transmembrane region" description="Helical" evidence="9">
    <location>
        <begin position="359"/>
        <end position="384"/>
    </location>
</feature>